<dbReference type="Gene3D" id="3.20.20.70">
    <property type="entry name" value="Aldolase class I"/>
    <property type="match status" value="1"/>
</dbReference>
<dbReference type="EMBL" id="JAZHGA010000001">
    <property type="protein sequence ID" value="MEM5338353.1"/>
    <property type="molecule type" value="Genomic_DNA"/>
</dbReference>
<organism evidence="2 3">
    <name type="scientific">Paraburkholderia azotifigens</name>
    <dbReference type="NCBI Taxonomy" id="2057004"/>
    <lineage>
        <taxon>Bacteria</taxon>
        <taxon>Pseudomonadati</taxon>
        <taxon>Pseudomonadota</taxon>
        <taxon>Betaproteobacteria</taxon>
        <taxon>Burkholderiales</taxon>
        <taxon>Burkholderiaceae</taxon>
        <taxon>Paraburkholderia</taxon>
    </lineage>
</organism>
<name>A0A5C6V3N6_9BURK</name>
<reference evidence="2 3" key="1">
    <citation type="journal article" date="2018" name="Int. J. Syst. Evol. Microbiol.">
        <title>Paraburkholderia azotifigens sp. nov., a nitrogen-fixing bacterium isolated from paddy soil.</title>
        <authorList>
            <person name="Choi G.M."/>
            <person name="Im W.T."/>
        </authorList>
    </citation>
    <scope>NUCLEOTIDE SEQUENCE [LARGE SCALE GENOMIC DNA]</scope>
    <source>
        <strain evidence="2 3">NF 2-5-3</strain>
    </source>
</reference>
<dbReference type="Proteomes" id="UP000321776">
    <property type="component" value="Unassembled WGS sequence"/>
</dbReference>
<evidence type="ECO:0000313" key="1">
    <source>
        <dbReference type="EMBL" id="MEM5338353.1"/>
    </source>
</evidence>
<evidence type="ECO:0000313" key="3">
    <source>
        <dbReference type="Proteomes" id="UP000321776"/>
    </source>
</evidence>
<gene>
    <name evidence="2" type="ORF">FRZ40_33145</name>
    <name evidence="1" type="ORF">V4C56_01795</name>
</gene>
<evidence type="ECO:0000313" key="4">
    <source>
        <dbReference type="Proteomes" id="UP001481677"/>
    </source>
</evidence>
<reference evidence="2" key="2">
    <citation type="submission" date="2019-08" db="EMBL/GenBank/DDBJ databases">
        <authorList>
            <person name="Im W.-T."/>
        </authorList>
    </citation>
    <scope>NUCLEOTIDE SEQUENCE</scope>
    <source>
        <strain evidence="2">NF 2-5-3</strain>
    </source>
</reference>
<dbReference type="InterPro" id="IPR013785">
    <property type="entry name" value="Aldolase_TIM"/>
</dbReference>
<proteinExistence type="predicted"/>
<evidence type="ECO:0000313" key="2">
    <source>
        <dbReference type="EMBL" id="TXC79251.1"/>
    </source>
</evidence>
<sequence length="664" mass="74179">MHANRAVPALPGAPLFRAQGDTYAFGNEVIALHWTIADRCPGGVSVADLAHGRTLQISAPFILTLADGHTFGAEQFRLVAPLREEALPAHPDALRQAERHAGLRVTATLGDDEQRFRVEWSVEQREGARYLRQHLSVLALAQDEHITSVALLQTQAPAARKAGDLAAVPVIDGNVYLGFELPMAKSEVRDGIACFTLSRALPLEKGKTLSYSAVTGVFRDGQLRRDFAAYVERERARPYRPFLHYNSWYDIGFLTTYTQEQAIERIHALGRELHDKRGVQLDSFLFDDGWDDYSGSWTFSDAFPDGFVPLKEATARYGAAPGAWLSPWGGYGPPRTERVTRGRAAGYETAGDGFALSGPAYYRRFHEVAMDLLTKHGVNHFKLDGTGNADTVIAGSRFNSDWDAAVELIEDMRRARRDVFVNLSTGTHASPFWLRYVDSIWRDGADYGFAGAGSERERWITYRDAQTYRNVVCRSPLFPLNSLMLHGIIYAQANTQLNTDPAQAFPHEVHSYFGSGTQLQELYVTPSLLNERDWDVLAQTARWARDNANVLRDCHWIGGAPDRCEVYGWAAWTPLKAIVTLRNPDVRANDFVLDLRTHLELPDGFSGRFSVQFPFIDSAANIPACFDADRPQQIRLDPFQVLTLELIAPRYDKVDARLTGFASV</sequence>
<keyword evidence="4" id="KW-1185">Reference proteome</keyword>
<accession>A0A5C6V3N6</accession>
<dbReference type="AlphaFoldDB" id="A0A5C6V3N6"/>
<comment type="caution">
    <text evidence="2">The sequence shown here is derived from an EMBL/GenBank/DDBJ whole genome shotgun (WGS) entry which is preliminary data.</text>
</comment>
<dbReference type="InterPro" id="IPR017853">
    <property type="entry name" value="GH"/>
</dbReference>
<dbReference type="RefSeq" id="WP_147237034.1">
    <property type="nucleotide sequence ID" value="NZ_JAZHFZ010000001.1"/>
</dbReference>
<protein>
    <submittedName>
        <fullName evidence="2">Enterotoxin</fullName>
    </submittedName>
</protein>
<dbReference type="SUPFAM" id="SSF51445">
    <property type="entry name" value="(Trans)glycosidases"/>
    <property type="match status" value="1"/>
</dbReference>
<reference evidence="1 4" key="3">
    <citation type="submission" date="2024-01" db="EMBL/GenBank/DDBJ databases">
        <title>The diversity of rhizobia nodulating Mimosa spp. in eleven states of Brazil covering several biomes is determined by host plant, location, and edaphic factors.</title>
        <authorList>
            <person name="Rouws L."/>
            <person name="Barauna A."/>
            <person name="Beukes C."/>
            <person name="De Faria S.M."/>
            <person name="Gross E."/>
            <person name="Dos Reis Junior F.B."/>
            <person name="Simon M."/>
            <person name="Maluk M."/>
            <person name="Odee D.W."/>
            <person name="Kenicer G."/>
            <person name="Young J.P.W."/>
            <person name="Reis V.M."/>
            <person name="Zilli J."/>
            <person name="James E.K."/>
        </authorList>
    </citation>
    <scope>NUCLEOTIDE SEQUENCE [LARGE SCALE GENOMIC DNA]</scope>
    <source>
        <strain evidence="1 4">JPY530</strain>
    </source>
</reference>
<dbReference type="EMBL" id="VOQS01000005">
    <property type="protein sequence ID" value="TXC79251.1"/>
    <property type="molecule type" value="Genomic_DNA"/>
</dbReference>
<dbReference type="Proteomes" id="UP001481677">
    <property type="component" value="Unassembled WGS sequence"/>
</dbReference>